<feature type="transmembrane region" description="Helical" evidence="2">
    <location>
        <begin position="77"/>
        <end position="96"/>
    </location>
</feature>
<reference evidence="3 5" key="1">
    <citation type="journal article" date="2018" name="BMC Genomics">
        <title>Comparative genomics of the wheat fungal pathogen Pyrenophora tritici-repentis reveals chromosomal variations and genome plasticity.</title>
        <authorList>
            <person name="Moolhuijzen P."/>
            <person name="See P.T."/>
            <person name="Hane J.K."/>
            <person name="Shi G."/>
            <person name="Liu Z."/>
            <person name="Oliver R.P."/>
            <person name="Moffat C.S."/>
        </authorList>
    </citation>
    <scope>NUCLEOTIDE SEQUENCE [LARGE SCALE GENOMIC DNA]</scope>
    <source>
        <strain evidence="3">M4</strain>
    </source>
</reference>
<dbReference type="EMBL" id="NQIK02000002">
    <property type="protein sequence ID" value="KAF7574260.1"/>
    <property type="molecule type" value="Genomic_DNA"/>
</dbReference>
<protein>
    <recommendedName>
        <fullName evidence="7">RGS domain-containing protein</fullName>
    </recommendedName>
</protein>
<evidence type="ECO:0000256" key="2">
    <source>
        <dbReference type="SAM" id="Phobius"/>
    </source>
</evidence>
<name>A0A2W1FW67_9PLEO</name>
<feature type="transmembrane region" description="Helical" evidence="2">
    <location>
        <begin position="204"/>
        <end position="223"/>
    </location>
</feature>
<proteinExistence type="predicted"/>
<organism evidence="3 5">
    <name type="scientific">Pyrenophora tritici-repentis</name>
    <dbReference type="NCBI Taxonomy" id="45151"/>
    <lineage>
        <taxon>Eukaryota</taxon>
        <taxon>Fungi</taxon>
        <taxon>Dikarya</taxon>
        <taxon>Ascomycota</taxon>
        <taxon>Pezizomycotina</taxon>
        <taxon>Dothideomycetes</taxon>
        <taxon>Pleosporomycetidae</taxon>
        <taxon>Pleosporales</taxon>
        <taxon>Pleosporineae</taxon>
        <taxon>Pleosporaceae</taxon>
        <taxon>Pyrenophora</taxon>
    </lineage>
</organism>
<dbReference type="Gene3D" id="1.10.167.10">
    <property type="entry name" value="Regulator of G-protein Signalling 4, domain 2"/>
    <property type="match status" value="1"/>
</dbReference>
<keyword evidence="6" id="KW-1185">Reference proteome</keyword>
<keyword evidence="2" id="KW-0812">Transmembrane</keyword>
<evidence type="ECO:0000256" key="1">
    <source>
        <dbReference type="SAM" id="MobiDB-lite"/>
    </source>
</evidence>
<keyword evidence="2" id="KW-1133">Transmembrane helix</keyword>
<feature type="region of interest" description="Disordered" evidence="1">
    <location>
        <begin position="478"/>
        <end position="519"/>
    </location>
</feature>
<feature type="compositionally biased region" description="Low complexity" evidence="1">
    <location>
        <begin position="488"/>
        <end position="504"/>
    </location>
</feature>
<evidence type="ECO:0008006" key="7">
    <source>
        <dbReference type="Google" id="ProtNLM"/>
    </source>
</evidence>
<dbReference type="InterPro" id="IPR044926">
    <property type="entry name" value="RGS_subdomain_2"/>
</dbReference>
<evidence type="ECO:0000313" key="4">
    <source>
        <dbReference type="EMBL" id="KAI1518354.1"/>
    </source>
</evidence>
<reference evidence="4" key="3">
    <citation type="journal article" date="2022" name="bioRxiv">
        <title>A global pangenome for the wheat fungal pathogen Pyrenophora tritici-repentis and prediction of effector protein structural homology.</title>
        <authorList>
            <person name="Moolhuijzen P."/>
            <person name="See P.T."/>
            <person name="Shi G."/>
            <person name="Powell H.R."/>
            <person name="Cockram J."/>
            <person name="Jorgensen L.N."/>
            <person name="Benslimane H."/>
            <person name="Strelkov S.E."/>
            <person name="Turner J."/>
            <person name="Liu Z."/>
            <person name="Moffat C.S."/>
        </authorList>
    </citation>
    <scope>NUCLEOTIDE SEQUENCE</scope>
    <source>
        <strain evidence="4">86-124</strain>
    </source>
</reference>
<feature type="transmembrane region" description="Helical" evidence="2">
    <location>
        <begin position="46"/>
        <end position="71"/>
    </location>
</feature>
<feature type="transmembrane region" description="Helical" evidence="2">
    <location>
        <begin position="152"/>
        <end position="172"/>
    </location>
</feature>
<reference evidence="4" key="2">
    <citation type="submission" date="2021-05" db="EMBL/GenBank/DDBJ databases">
        <authorList>
            <person name="Moolhuijzen P.M."/>
            <person name="Moffat C.S."/>
        </authorList>
    </citation>
    <scope>NUCLEOTIDE SEQUENCE</scope>
    <source>
        <strain evidence="4">86-124</strain>
    </source>
</reference>
<dbReference type="EMBL" id="NRDI02000002">
    <property type="protein sequence ID" value="KAI1518354.1"/>
    <property type="molecule type" value="Genomic_DNA"/>
</dbReference>
<evidence type="ECO:0000313" key="5">
    <source>
        <dbReference type="Proteomes" id="UP000245464"/>
    </source>
</evidence>
<feature type="transmembrane region" description="Helical" evidence="2">
    <location>
        <begin position="12"/>
        <end position="34"/>
    </location>
</feature>
<dbReference type="OrthoDB" id="5313079at2759"/>
<reference evidence="6" key="4">
    <citation type="journal article" date="2022" name="Microb. Genom.">
        <title>A global pangenome for the wheat fungal pathogen Pyrenophora tritici-repentis and prediction of effector protein structural homology.</title>
        <authorList>
            <person name="Moolhuijzen P.M."/>
            <person name="See P.T."/>
            <person name="Shi G."/>
            <person name="Powell H.R."/>
            <person name="Cockram J."/>
            <person name="Jorgensen L.N."/>
            <person name="Benslimane H."/>
            <person name="Strelkov S.E."/>
            <person name="Turner J."/>
            <person name="Liu Z."/>
            <person name="Moffat C.S."/>
        </authorList>
    </citation>
    <scope>NUCLEOTIDE SEQUENCE [LARGE SCALE GENOMIC DNA]</scope>
</reference>
<comment type="caution">
    <text evidence="3">The sequence shown here is derived from an EMBL/GenBank/DDBJ whole genome shotgun (WGS) entry which is preliminary data.</text>
</comment>
<keyword evidence="2" id="KW-0472">Membrane</keyword>
<evidence type="ECO:0000313" key="3">
    <source>
        <dbReference type="EMBL" id="KAF7574260.1"/>
    </source>
</evidence>
<accession>A0A2W1FW67</accession>
<sequence length="607" mass="68744">MEYQLALDRIGWTYVSIFIVWNTLLASGLTFLWLNRQHPTLRMRRLPVLFTGIIALHIYGTLCCLAYPFGAAFPCSVVFWMMSIAVPLGMALFHASNSQFLHLASRQKRFAHMSSLKDHEPIDEKKAQEVSNSRWKRIMNGVERADNIERTLIFIGMGMIAQVLLVLFVFLASEKFHPGWGIFDYTIKGTGMEATANCVKGWEWWLSIVWQLFWSWVYAPWILFKSRSIKDVHGWRLQTICCCLVGLPASPLWLAGLYTPQFAPINAVFPPPVWFAVCFGMMEVFSIGFPIVNLLRSKRLAQETLDAIADWETRQAAAGLNETTDQYKTGDSLTTTITVKSAGDISYSMQSFESHKSDILTMTALENALRTNALPLLEFAALKDFSGENVSFLTHVADWRRYWFTPKSNTAEHRRHQFVAATRIYAHFISLEFSEFPINISSKEMKRLHVIFSQTAHFLYSHRSGSITSSLSDKATPFDNVMPDDASDSPFNSDSDRSNSSASSHELKAPPSPMSPTTPVCLDRLGRANLKAVSNMEELHEDAMLAEVEIPDAFTEMVFDAAEKEIKYLVLTNTWPKFVNLGRANSQLTKDSDAEKGNAWMRKLLCN</sequence>
<feature type="transmembrane region" description="Helical" evidence="2">
    <location>
        <begin position="235"/>
        <end position="254"/>
    </location>
</feature>
<feature type="transmembrane region" description="Helical" evidence="2">
    <location>
        <begin position="274"/>
        <end position="295"/>
    </location>
</feature>
<dbReference type="Proteomes" id="UP000245464">
    <property type="component" value="Chromosome 2"/>
</dbReference>
<dbReference type="SUPFAM" id="SSF48097">
    <property type="entry name" value="Regulator of G-protein signaling, RGS"/>
    <property type="match status" value="1"/>
</dbReference>
<evidence type="ECO:0000313" key="6">
    <source>
        <dbReference type="Proteomes" id="UP000249757"/>
    </source>
</evidence>
<dbReference type="InterPro" id="IPR036305">
    <property type="entry name" value="RGS_sf"/>
</dbReference>
<dbReference type="OMA" id="VAEFWIM"/>
<gene>
    <name evidence="4" type="ORF">Ptr86124_001482</name>
    <name evidence="3" type="ORF">PtrM4_058830</name>
</gene>
<dbReference type="AlphaFoldDB" id="A0A2W1FW67"/>
<dbReference type="Proteomes" id="UP000249757">
    <property type="component" value="Unassembled WGS sequence"/>
</dbReference>